<dbReference type="PROSITE" id="PS51257">
    <property type="entry name" value="PROKAR_LIPOPROTEIN"/>
    <property type="match status" value="1"/>
</dbReference>
<feature type="transmembrane region" description="Helical" evidence="1">
    <location>
        <begin position="9"/>
        <end position="27"/>
    </location>
</feature>
<gene>
    <name evidence="2" type="ORF">BO225_11470</name>
</gene>
<evidence type="ECO:0000256" key="1">
    <source>
        <dbReference type="SAM" id="Phobius"/>
    </source>
</evidence>
<keyword evidence="1" id="KW-0812">Transmembrane</keyword>
<evidence type="ECO:0000313" key="2">
    <source>
        <dbReference type="EMBL" id="OLU43877.1"/>
    </source>
</evidence>
<keyword evidence="1" id="KW-0472">Membrane</keyword>
<reference evidence="2 3" key="1">
    <citation type="submission" date="2016-11" db="EMBL/GenBank/DDBJ databases">
        <title>Description of two novel members of the family Erysipelotrichaceae: Ileibacterium lipovorans gen. nov., sp. nov. and Dubosiella newyorkensis, gen. nov., sp. nov.</title>
        <authorList>
            <person name="Cox L.M."/>
            <person name="Sohn J."/>
            <person name="Tyrrell K.L."/>
            <person name="Citron D.M."/>
            <person name="Lawson P.A."/>
            <person name="Patel N.B."/>
            <person name="Iizumi T."/>
            <person name="Perez-Perez G.I."/>
            <person name="Goldstein E.J."/>
            <person name="Blaser M.J."/>
        </authorList>
    </citation>
    <scope>NUCLEOTIDE SEQUENCE [LARGE SCALE GENOMIC DNA]</scope>
    <source>
        <strain evidence="2 3">NYU-BL-A4</strain>
    </source>
</reference>
<protein>
    <submittedName>
        <fullName evidence="2">Uncharacterized protein</fullName>
    </submittedName>
</protein>
<dbReference type="Proteomes" id="UP000186705">
    <property type="component" value="Unassembled WGS sequence"/>
</dbReference>
<accession>A0A1U7NJN3</accession>
<comment type="caution">
    <text evidence="2">The sequence shown here is derived from an EMBL/GenBank/DDBJ whole genome shotgun (WGS) entry which is preliminary data.</text>
</comment>
<keyword evidence="3" id="KW-1185">Reference proteome</keyword>
<dbReference type="STRING" id="1862672.BO225_11470"/>
<evidence type="ECO:0000313" key="3">
    <source>
        <dbReference type="Proteomes" id="UP000186705"/>
    </source>
</evidence>
<dbReference type="EMBL" id="MPKA01000139">
    <property type="protein sequence ID" value="OLU43877.1"/>
    <property type="molecule type" value="Genomic_DNA"/>
</dbReference>
<dbReference type="AlphaFoldDB" id="A0A1U7NJN3"/>
<sequence length="344" mass="40033">MNMKKSKKWIVWTIMIVFVVGCLIIFVPNKKEVVHDDFDFWKETYDILAKKIGGLKFEDASWKIVLQDRKNAVEAEYPGLLIQYAEDENDRQTKTSLSMNEDSSKDKAVEFVYEVSEFDGDNLKAEKEFVLRSTDYKAEQFKTIYRVYEYLNGVFDRTDTKEGSLTIHGNEVDYDELPLMKEAFEHFDLLLENMENEFGVSYEGTNFIGVPTIEFSKEIAQDIQSKDYFSEVHYNAKGYGIVTFLMVDEDEKVASYGTYDVTRQGYGFRYDMALVPRTIEQCFDLETPADIEKEMVYFDGERAYIYPADWRDEDILSDVNQGAENAVAVLSTQNKSYTDYERIP</sequence>
<proteinExistence type="predicted"/>
<keyword evidence="1" id="KW-1133">Transmembrane helix</keyword>
<organism evidence="2 3">
    <name type="scientific">Dubosiella newyorkensis</name>
    <dbReference type="NCBI Taxonomy" id="1862672"/>
    <lineage>
        <taxon>Bacteria</taxon>
        <taxon>Bacillati</taxon>
        <taxon>Bacillota</taxon>
        <taxon>Erysipelotrichia</taxon>
        <taxon>Erysipelotrichales</taxon>
        <taxon>Erysipelotrichaceae</taxon>
        <taxon>Dubosiella</taxon>
    </lineage>
</organism>
<name>A0A1U7NJN3_9FIRM</name>